<sequence>MAGRVWGAAWSLATLPCRAAYSVVGYGRREDKDVRRATLEASGMERMEEVRERSAVTVADGWRAPSPPAVATASAAPVGGDRWVREGSEPREASMWSNELVGNGGRNMEALARMSSGVMPAWDTQWAPGARPMSPYAPGATTGGDKPPAPSETPTAPAGAASSAAYPATPSPADMAALRAMMRRVYIILYVFILSTGALVIFFFQEEGPLTVEHRILLCVVLPMFILCFAMLHSFGETFPANLVMLVLLSSCSWFAVGFLCAYYVRKGT</sequence>
<keyword evidence="3" id="KW-0732">Signal</keyword>
<evidence type="ECO:0000256" key="2">
    <source>
        <dbReference type="SAM" id="Phobius"/>
    </source>
</evidence>
<protein>
    <submittedName>
        <fullName evidence="4">Uncharacterized protein</fullName>
    </submittedName>
</protein>
<evidence type="ECO:0000313" key="5">
    <source>
        <dbReference type="Proteomes" id="UP001301350"/>
    </source>
</evidence>
<feature type="transmembrane region" description="Helical" evidence="2">
    <location>
        <begin position="216"/>
        <end position="235"/>
    </location>
</feature>
<dbReference type="AlphaFoldDB" id="A0AAV9J1T3"/>
<organism evidence="4 5">
    <name type="scientific">Cyanidium caldarium</name>
    <name type="common">Red alga</name>
    <dbReference type="NCBI Taxonomy" id="2771"/>
    <lineage>
        <taxon>Eukaryota</taxon>
        <taxon>Rhodophyta</taxon>
        <taxon>Bangiophyceae</taxon>
        <taxon>Cyanidiales</taxon>
        <taxon>Cyanidiaceae</taxon>
        <taxon>Cyanidium</taxon>
    </lineage>
</organism>
<dbReference type="Proteomes" id="UP001301350">
    <property type="component" value="Unassembled WGS sequence"/>
</dbReference>
<evidence type="ECO:0000313" key="4">
    <source>
        <dbReference type="EMBL" id="KAK4538285.1"/>
    </source>
</evidence>
<feature type="chain" id="PRO_5043676071" evidence="3">
    <location>
        <begin position="20"/>
        <end position="269"/>
    </location>
</feature>
<evidence type="ECO:0000256" key="1">
    <source>
        <dbReference type="SAM" id="MobiDB-lite"/>
    </source>
</evidence>
<keyword evidence="2" id="KW-0472">Membrane</keyword>
<proteinExistence type="predicted"/>
<feature type="transmembrane region" description="Helical" evidence="2">
    <location>
        <begin position="185"/>
        <end position="204"/>
    </location>
</feature>
<feature type="transmembrane region" description="Helical" evidence="2">
    <location>
        <begin position="241"/>
        <end position="265"/>
    </location>
</feature>
<feature type="signal peptide" evidence="3">
    <location>
        <begin position="1"/>
        <end position="19"/>
    </location>
</feature>
<keyword evidence="2" id="KW-0812">Transmembrane</keyword>
<keyword evidence="2" id="KW-1133">Transmembrane helix</keyword>
<comment type="caution">
    <text evidence="4">The sequence shown here is derived from an EMBL/GenBank/DDBJ whole genome shotgun (WGS) entry which is preliminary data.</text>
</comment>
<keyword evidence="5" id="KW-1185">Reference proteome</keyword>
<name>A0AAV9J1T3_CYACA</name>
<evidence type="ECO:0000256" key="3">
    <source>
        <dbReference type="SAM" id="SignalP"/>
    </source>
</evidence>
<gene>
    <name evidence="4" type="ORF">CDCA_CDCA17G4310</name>
</gene>
<reference evidence="4 5" key="1">
    <citation type="submission" date="2022-07" db="EMBL/GenBank/DDBJ databases">
        <title>Genome-wide signatures of adaptation to extreme environments.</title>
        <authorList>
            <person name="Cho C.H."/>
            <person name="Yoon H.S."/>
        </authorList>
    </citation>
    <scope>NUCLEOTIDE SEQUENCE [LARGE SCALE GENOMIC DNA]</scope>
    <source>
        <strain evidence="4 5">DBV 063 E5</strain>
    </source>
</reference>
<dbReference type="EMBL" id="JANCYW010000017">
    <property type="protein sequence ID" value="KAK4538285.1"/>
    <property type="molecule type" value="Genomic_DNA"/>
</dbReference>
<accession>A0AAV9J1T3</accession>
<feature type="region of interest" description="Disordered" evidence="1">
    <location>
        <begin position="130"/>
        <end position="167"/>
    </location>
</feature>
<feature type="compositionally biased region" description="Low complexity" evidence="1">
    <location>
        <begin position="152"/>
        <end position="167"/>
    </location>
</feature>